<name>A0A438FGA8_VITVI</name>
<sequence length="532" mass="57741">MSTNKEAALSGPAGDALEKSVDKLSVKEFRERCCIPNGVLVEFMDEEDVVSTEKAEGRAITFSKEQFNAGLRFPLPALFKEFLHFTQIPLAFIHLNIVRVLMGCSILNMLFNLDSRCWRRGEGICGGPGCLGGAIGASGEAFFSKLLIGVSGSDRRGHVVEWVEKASFVRLKQVVRDYCRREAVCDAAHCAEPDGRCLRVREYIINILPRKLPKKVVPGEHYILKDLPFYKEVQQADAQKRRARLDDREGRRKKGTLWKAPSKKRSSSFPPVGAPAKKKKKTSNKGKEEPENPLPPSISSGPGRVAGLNHSGPSLSAATRLALFSEEAASINQPGSPHPDADAVEAVLCGSIASYGDPNGGNGSRKPESSFRRAKPSCLVPVNGSASRRLSSARNLKSGLIGRLQDRFQETIEVSCSSVQDDHSEGSETEMATETPAVPMVVLDEGGSPVDDAACISAGSFSYAELEEKLKQIPSGSTVAMPSARMFEVVETLVSGLRGMAQQHDLFTDLLRTADYMRPSPFSAKTVKISCT</sequence>
<reference evidence="2 3" key="1">
    <citation type="journal article" date="2018" name="PLoS Genet.">
        <title>Population sequencing reveals clonal diversity and ancestral inbreeding in the grapevine cultivar Chardonnay.</title>
        <authorList>
            <person name="Roach M.J."/>
            <person name="Johnson D.L."/>
            <person name="Bohlmann J."/>
            <person name="van Vuuren H.J."/>
            <person name="Jones S.J."/>
            <person name="Pretorius I.S."/>
            <person name="Schmidt S.A."/>
            <person name="Borneman A.R."/>
        </authorList>
    </citation>
    <scope>NUCLEOTIDE SEQUENCE [LARGE SCALE GENOMIC DNA]</scope>
    <source>
        <strain evidence="3">cv. Chardonnay</strain>
        <tissue evidence="2">Leaf</tissue>
    </source>
</reference>
<dbReference type="EMBL" id="QGNW01000912">
    <property type="protein sequence ID" value="RVW59029.1"/>
    <property type="molecule type" value="Genomic_DNA"/>
</dbReference>
<accession>A0A438FGA8</accession>
<feature type="compositionally biased region" description="Basic and acidic residues" evidence="1">
    <location>
        <begin position="240"/>
        <end position="250"/>
    </location>
</feature>
<dbReference type="Proteomes" id="UP000288805">
    <property type="component" value="Unassembled WGS sequence"/>
</dbReference>
<feature type="compositionally biased region" description="Basic residues" evidence="1">
    <location>
        <begin position="251"/>
        <end position="266"/>
    </location>
</feature>
<gene>
    <name evidence="2" type="ORF">CK203_107802</name>
</gene>
<feature type="region of interest" description="Disordered" evidence="1">
    <location>
        <begin position="355"/>
        <end position="375"/>
    </location>
</feature>
<proteinExistence type="predicted"/>
<feature type="region of interest" description="Disordered" evidence="1">
    <location>
        <begin position="240"/>
        <end position="312"/>
    </location>
</feature>
<organism evidence="2 3">
    <name type="scientific">Vitis vinifera</name>
    <name type="common">Grape</name>
    <dbReference type="NCBI Taxonomy" id="29760"/>
    <lineage>
        <taxon>Eukaryota</taxon>
        <taxon>Viridiplantae</taxon>
        <taxon>Streptophyta</taxon>
        <taxon>Embryophyta</taxon>
        <taxon>Tracheophyta</taxon>
        <taxon>Spermatophyta</taxon>
        <taxon>Magnoliopsida</taxon>
        <taxon>eudicotyledons</taxon>
        <taxon>Gunneridae</taxon>
        <taxon>Pentapetalae</taxon>
        <taxon>rosids</taxon>
        <taxon>Vitales</taxon>
        <taxon>Vitaceae</taxon>
        <taxon>Viteae</taxon>
        <taxon>Vitis</taxon>
    </lineage>
</organism>
<evidence type="ECO:0000313" key="3">
    <source>
        <dbReference type="Proteomes" id="UP000288805"/>
    </source>
</evidence>
<dbReference type="AlphaFoldDB" id="A0A438FGA8"/>
<comment type="caution">
    <text evidence="2">The sequence shown here is derived from an EMBL/GenBank/DDBJ whole genome shotgun (WGS) entry which is preliminary data.</text>
</comment>
<evidence type="ECO:0000313" key="2">
    <source>
        <dbReference type="EMBL" id="RVW59029.1"/>
    </source>
</evidence>
<evidence type="ECO:0000256" key="1">
    <source>
        <dbReference type="SAM" id="MobiDB-lite"/>
    </source>
</evidence>
<protein>
    <submittedName>
        <fullName evidence="2">Uncharacterized protein</fullName>
    </submittedName>
</protein>